<evidence type="ECO:0008006" key="5">
    <source>
        <dbReference type="Google" id="ProtNLM"/>
    </source>
</evidence>
<dbReference type="AlphaFoldDB" id="A0AAN4VVT7"/>
<dbReference type="Gene3D" id="2.60.120.1130">
    <property type="match status" value="1"/>
</dbReference>
<evidence type="ECO:0000259" key="2">
    <source>
        <dbReference type="Pfam" id="PF12969"/>
    </source>
</evidence>
<evidence type="ECO:0000259" key="1">
    <source>
        <dbReference type="Pfam" id="PF01841"/>
    </source>
</evidence>
<comment type="caution">
    <text evidence="3">The sequence shown here is derived from an EMBL/GenBank/DDBJ whole genome shotgun (WGS) entry which is preliminary data.</text>
</comment>
<keyword evidence="4" id="KW-1185">Reference proteome</keyword>
<dbReference type="Gene3D" id="3.10.620.30">
    <property type="match status" value="1"/>
</dbReference>
<evidence type="ECO:0000313" key="3">
    <source>
        <dbReference type="EMBL" id="GJM61034.1"/>
    </source>
</evidence>
<feature type="domain" description="Transglutaminase-like" evidence="1">
    <location>
        <begin position="277"/>
        <end position="387"/>
    </location>
</feature>
<feature type="domain" description="DUF3857" evidence="2">
    <location>
        <begin position="57"/>
        <end position="217"/>
    </location>
</feature>
<name>A0AAN4VVT7_9BACT</name>
<dbReference type="Pfam" id="PF12969">
    <property type="entry name" value="DUF3857"/>
    <property type="match status" value="1"/>
</dbReference>
<proteinExistence type="predicted"/>
<organism evidence="3 4">
    <name type="scientific">Persicobacter diffluens</name>
    <dbReference type="NCBI Taxonomy" id="981"/>
    <lineage>
        <taxon>Bacteria</taxon>
        <taxon>Pseudomonadati</taxon>
        <taxon>Bacteroidota</taxon>
        <taxon>Cytophagia</taxon>
        <taxon>Cytophagales</taxon>
        <taxon>Persicobacteraceae</taxon>
        <taxon>Persicobacter</taxon>
    </lineage>
</organism>
<dbReference type="Gene3D" id="2.60.40.3140">
    <property type="match status" value="1"/>
</dbReference>
<dbReference type="EMBL" id="BQKE01000001">
    <property type="protein sequence ID" value="GJM61034.1"/>
    <property type="molecule type" value="Genomic_DNA"/>
</dbReference>
<dbReference type="SUPFAM" id="SSF54001">
    <property type="entry name" value="Cysteine proteinases"/>
    <property type="match status" value="1"/>
</dbReference>
<accession>A0AAN4VVT7</accession>
<dbReference type="Pfam" id="PF01841">
    <property type="entry name" value="Transglut_core"/>
    <property type="match status" value="1"/>
</dbReference>
<dbReference type="Proteomes" id="UP001310022">
    <property type="component" value="Unassembled WGS sequence"/>
</dbReference>
<dbReference type="InterPro" id="IPR038765">
    <property type="entry name" value="Papain-like_cys_pep_sf"/>
</dbReference>
<gene>
    <name evidence="3" type="ORF">PEDI_15860</name>
</gene>
<reference evidence="3 4" key="1">
    <citation type="submission" date="2021-12" db="EMBL/GenBank/DDBJ databases">
        <title>Genome sequencing of bacteria with rrn-lacking chromosome and rrn-plasmid.</title>
        <authorList>
            <person name="Anda M."/>
            <person name="Iwasaki W."/>
        </authorList>
    </citation>
    <scope>NUCLEOTIDE SEQUENCE [LARGE SCALE GENOMIC DNA]</scope>
    <source>
        <strain evidence="3 4">NBRC 15940</strain>
    </source>
</reference>
<protein>
    <recommendedName>
        <fullName evidence="5">DUF3857 domain-containing protein</fullName>
    </recommendedName>
</protein>
<dbReference type="InterPro" id="IPR024618">
    <property type="entry name" value="DUF3857"/>
</dbReference>
<sequence>MIGKKIFLSSMLITCCFSSFGQIKKMPYSAWFRQPAVENTNARIHYDSTHIQINSSKSMREYQKKVLTIYNKKAEKLAMHYAYYNRNSEITTFNARILDDRGKTVLKLKKADIIDVSASGNNDVTDSRLQYAEMNRAKYPMHLELEYEKVYKKGFYSIPPWTPQEALKVQVDQSIYVVNYPQDYAFETFEQLLEGNEFSKVKQIEAIRWSAVNLPPKKEWESHFPASNQIPVLQLIPESFEYEKWKGSNSSWAMLGNWYSELNQGREEIPEKLQAIVDQLVAGKSEKEKIQAIYEWVQDNTRYISIQVGIGGNQSQTAAKTFDTGYGDCKALTTLTMGMLKHAGIKSHPALVYGGRQNTIFETDPVMDQFNHVILGVPHPQDTTWIECTSSSLPAGYLGTFTGNRYALWVDGAQSQLVKTQNFKAEENLEEHKATISIDKHLKGTVSLHSSYRGQNYDYLEHLSQKKESELKDYYYKRLPLKSFQINDLKIENRKESCAFEEQLDLSVPQVVKKAGNRLLLSPGILSAGGKKIIDKERHFPMMFFNGFSSEQEIIWEIPVEYSAQKLPEEIHLESEFGWYKCAITCRDQQLIFHRTYHLKAGQYAPELYSEYVKFRNQIRKYDNQKISLIQTLNH</sequence>
<evidence type="ECO:0000313" key="4">
    <source>
        <dbReference type="Proteomes" id="UP001310022"/>
    </source>
</evidence>
<dbReference type="InterPro" id="IPR002931">
    <property type="entry name" value="Transglutaminase-like"/>
</dbReference>